<dbReference type="FunFam" id="3.40.190.10:FF:000001">
    <property type="entry name" value="Glutamate receptor ionotropic, kainate 2"/>
    <property type="match status" value="1"/>
</dbReference>
<sequence length="832" mass="93367">YKSHKYFEKILSPNCFSFSVLVCSQFSRGVFAIFGFYDKKSVNTITSFCGTLHVSFITPSFPTDGTHPFVIQMRPDLKGALLSLIEYYQWTKFAYLYDSDRGLSTLQAVLDSAAEKKWQVTAINVGNINNDRKDETYLITRFYIILDFAVKFQSICQVKILHYRDISSFLQVITIGKHVKGYHYIIANLGFTDGDLSKIQFGGANVSGFQIVDYDDPLVSKFIQRWSTLEEKEYPGAHTSTIKYTSALTYDAVQVMTEAFRNLRKQRIEISRRGNAGDCLANPAVPWGHGVEIERALKQVQVEGLTGNIKFDQNGKRINFTINIMELKSTGPRKIGYWSEVDKMVVNPLDGPLGNESSGLENKTIIVTTILESPYVMMKKNHEMLEGNDRYEGYCVDLATEIAKHCGFKYKLTIVGDGKYGARDADTKIWNGMVGELVYGKADIAIAPLTITLVREEVIDFSKPFMSLGISIMIKKPQKSKPGVFSFLDPLAYEIWMCIVFAYIGVSVVLFLVSRFSPYEWHTEEFEDGRETQTNESTNEFGIFNSLWFSLGAFMQQGCDISPRSLSGRIVGGVWWFFTLIIISSYTANLAAFLTVERMVSPIESAEDLSKQTEIAYGTLDSGSTKEFFRRSKIAVFDKMWTYMKSAEPSVFVRTTAEGVARVRKSKGKYAYLLESTMNEYIEQRKPCDTMKVGGNLDSKGYGIATPKGSSLRNAVNLAVLKLNEQGLLDKLKNKWWYDKGECGSGGGDSKEKTSALSLSNVAGVFYILVGGLGLAMLVALIEFCYKSRAEAKRMKVAKNAQNINPTSSQNSQNFATYKEGYNVYGIESVKI</sequence>
<evidence type="ECO:0000256" key="2">
    <source>
        <dbReference type="ARBA" id="ARBA00022475"/>
    </source>
</evidence>
<evidence type="ECO:0000256" key="5">
    <source>
        <dbReference type="ARBA" id="ARBA00022729"/>
    </source>
</evidence>
<evidence type="ECO:0000256" key="14">
    <source>
        <dbReference type="ARBA" id="ARBA00023257"/>
    </source>
</evidence>
<dbReference type="Pfam" id="PF00060">
    <property type="entry name" value="Lig_chan"/>
    <property type="match status" value="1"/>
</dbReference>
<feature type="domain" description="Ionotropic glutamate receptor L-glutamate and glycine-binding" evidence="25">
    <location>
        <begin position="374"/>
        <end position="439"/>
    </location>
</feature>
<feature type="site" description="Interaction with the cone snail toxin Con-ikot-ikot" evidence="21">
    <location>
        <position position="630"/>
    </location>
</feature>
<dbReference type="SMART" id="SM00918">
    <property type="entry name" value="Lig_chan-Glu_bd"/>
    <property type="match status" value="1"/>
</dbReference>
<evidence type="ECO:0000256" key="11">
    <source>
        <dbReference type="ARBA" id="ARBA00023157"/>
    </source>
</evidence>
<keyword evidence="10" id="KW-0564">Palmitate</keyword>
<evidence type="ECO:0000256" key="9">
    <source>
        <dbReference type="ARBA" id="ARBA00023136"/>
    </source>
</evidence>
<dbReference type="SUPFAM" id="SSF53850">
    <property type="entry name" value="Periplasmic binding protein-like II"/>
    <property type="match status" value="1"/>
</dbReference>
<dbReference type="InterPro" id="IPR028082">
    <property type="entry name" value="Peripla_BP_I"/>
</dbReference>
<dbReference type="InterPro" id="IPR019594">
    <property type="entry name" value="Glu/Gly-bd"/>
</dbReference>
<feature type="domain" description="Ionotropic glutamate receptor C-terminal" evidence="24">
    <location>
        <begin position="364"/>
        <end position="739"/>
    </location>
</feature>
<dbReference type="SMART" id="SM00079">
    <property type="entry name" value="PBPe"/>
    <property type="match status" value="1"/>
</dbReference>
<dbReference type="Gene3D" id="1.10.287.70">
    <property type="match status" value="2"/>
</dbReference>
<evidence type="ECO:0000256" key="18">
    <source>
        <dbReference type="ARBA" id="ARBA00034104"/>
    </source>
</evidence>
<keyword evidence="1 23" id="KW-0813">Transport</keyword>
<evidence type="ECO:0000313" key="27">
    <source>
        <dbReference type="Proteomes" id="UP000472269"/>
    </source>
</evidence>
<dbReference type="AlphaFoldDB" id="A0A663LT64"/>
<dbReference type="InterPro" id="IPR015683">
    <property type="entry name" value="Ionotropic_Glu_rcpt"/>
</dbReference>
<keyword evidence="12 23" id="KW-0675">Receptor</keyword>
<dbReference type="Proteomes" id="UP000472269">
    <property type="component" value="Unplaced"/>
</dbReference>
<name>A0A663LT64_ATHCN</name>
<evidence type="ECO:0000256" key="1">
    <source>
        <dbReference type="ARBA" id="ARBA00022448"/>
    </source>
</evidence>
<feature type="site" description="Interaction with the cone snail toxin Con-ikot-ikot" evidence="21">
    <location>
        <position position="722"/>
    </location>
</feature>
<evidence type="ECO:0000256" key="21">
    <source>
        <dbReference type="PIRSR" id="PIRSR601508-2"/>
    </source>
</evidence>
<feature type="site" description="Interaction with the cone snail toxin Con-ikot-ikot" evidence="21">
    <location>
        <position position="423"/>
    </location>
</feature>
<feature type="disulfide bond" evidence="22">
    <location>
        <begin position="688"/>
        <end position="743"/>
    </location>
</feature>
<dbReference type="GO" id="GO:0007166">
    <property type="term" value="P:cell surface receptor signaling pathway"/>
    <property type="evidence" value="ECO:0007669"/>
    <property type="project" value="UniProtKB-ARBA"/>
</dbReference>
<dbReference type="PANTHER" id="PTHR18966">
    <property type="entry name" value="IONOTROPIC GLUTAMATE RECEPTOR"/>
    <property type="match status" value="1"/>
</dbReference>
<keyword evidence="5" id="KW-0732">Signal</keyword>
<dbReference type="Gene3D" id="3.40.190.10">
    <property type="entry name" value="Periplasmic binding protein-like II"/>
    <property type="match status" value="2"/>
</dbReference>
<feature type="binding site" evidence="20">
    <location>
        <position position="675"/>
    </location>
    <ligand>
        <name>L-glutamate</name>
        <dbReference type="ChEBI" id="CHEBI:29985"/>
    </ligand>
</feature>
<protein>
    <recommendedName>
        <fullName evidence="23">Glutamate receptor</fullName>
    </recommendedName>
</protein>
<keyword evidence="17 23" id="KW-0407">Ion channel</keyword>
<feature type="binding site" evidence="20">
    <location>
        <position position="625"/>
    </location>
    <ligand>
        <name>L-glutamate</name>
        <dbReference type="ChEBI" id="CHEBI:29985"/>
    </ligand>
</feature>
<evidence type="ECO:0000256" key="13">
    <source>
        <dbReference type="ARBA" id="ARBA00023180"/>
    </source>
</evidence>
<dbReference type="GO" id="GO:0022824">
    <property type="term" value="F:transmitter-gated monoatomic ion channel activity"/>
    <property type="evidence" value="ECO:0007669"/>
    <property type="project" value="UniProtKB-ARBA"/>
</dbReference>
<dbReference type="InterPro" id="IPR001828">
    <property type="entry name" value="ANF_lig-bd_rcpt"/>
</dbReference>
<feature type="transmembrane region" description="Helical" evidence="23">
    <location>
        <begin position="491"/>
        <end position="513"/>
    </location>
</feature>
<keyword evidence="7 23" id="KW-0770">Synapse</keyword>
<evidence type="ECO:0000313" key="26">
    <source>
        <dbReference type="Ensembl" id="ENSACUP00000002769.1"/>
    </source>
</evidence>
<evidence type="ECO:0000259" key="24">
    <source>
        <dbReference type="SMART" id="SM00079"/>
    </source>
</evidence>
<dbReference type="InterPro" id="IPR001320">
    <property type="entry name" value="Iontro_rcpt_C"/>
</dbReference>
<accession>A0A663LT64</accession>
<keyword evidence="14 23" id="KW-0628">Postsynaptic cell membrane</keyword>
<dbReference type="Pfam" id="PF01094">
    <property type="entry name" value="ANF_receptor"/>
    <property type="match status" value="1"/>
</dbReference>
<dbReference type="PRINTS" id="PR00177">
    <property type="entry name" value="NMDARECEPTOR"/>
</dbReference>
<keyword evidence="27" id="KW-1185">Reference proteome</keyword>
<evidence type="ECO:0000256" key="6">
    <source>
        <dbReference type="ARBA" id="ARBA00022989"/>
    </source>
</evidence>
<evidence type="ECO:0000256" key="15">
    <source>
        <dbReference type="ARBA" id="ARBA00023286"/>
    </source>
</evidence>
<evidence type="ECO:0000256" key="16">
    <source>
        <dbReference type="ARBA" id="ARBA00023288"/>
    </source>
</evidence>
<dbReference type="CDD" id="cd13715">
    <property type="entry name" value="PBP2_iGluR_AMPA"/>
    <property type="match status" value="1"/>
</dbReference>
<reference evidence="26" key="1">
    <citation type="submission" date="2025-08" db="UniProtKB">
        <authorList>
            <consortium name="Ensembl"/>
        </authorList>
    </citation>
    <scope>IDENTIFICATION</scope>
</reference>
<keyword evidence="13" id="KW-0325">Glycoprotein</keyword>
<dbReference type="FunFam" id="1.10.287.70:FF:000067">
    <property type="entry name" value="glutamate receptor 2 isoform X1"/>
    <property type="match status" value="1"/>
</dbReference>
<keyword evidence="3" id="KW-0597">Phosphoprotein</keyword>
<evidence type="ECO:0000256" key="17">
    <source>
        <dbReference type="ARBA" id="ARBA00023303"/>
    </source>
</evidence>
<keyword evidence="6 23" id="KW-1133">Transmembrane helix</keyword>
<comment type="function">
    <text evidence="23">Receptor for glutamate that functions as a ligand-gated ion channel in the central nervous system and plays an important role in excitatory synaptic transmission. L-glutamate acts as an excitatory neurotransmitter at many synapses in the central nervous system.</text>
</comment>
<evidence type="ECO:0000256" key="20">
    <source>
        <dbReference type="PIRSR" id="PIRSR601508-1"/>
    </source>
</evidence>
<gene>
    <name evidence="26" type="primary">GRIA2</name>
</gene>
<dbReference type="InterPro" id="IPR001508">
    <property type="entry name" value="Iono_Glu_rcpt_met"/>
</dbReference>
<evidence type="ECO:0000256" key="8">
    <source>
        <dbReference type="ARBA" id="ARBA00023065"/>
    </source>
</evidence>
<feature type="binding site" evidence="20">
    <location>
        <position position="450"/>
    </location>
    <ligand>
        <name>L-glutamate</name>
        <dbReference type="ChEBI" id="CHEBI:29985"/>
    </ligand>
</feature>
<keyword evidence="8 23" id="KW-0406">Ion transport</keyword>
<dbReference type="FunFam" id="1.10.287.70:FF:000099">
    <property type="entry name" value="glutamate receptor 2 isoform X1"/>
    <property type="match status" value="1"/>
</dbReference>
<proteinExistence type="inferred from homology"/>
<feature type="site" description="Crucial to convey clamshell closure to channel opening" evidence="21">
    <location>
        <position position="603"/>
    </location>
</feature>
<dbReference type="FunFam" id="3.40.190.10:FF:000666">
    <property type="entry name" value="Glutamate receptor, ionotropic, AMPA 2a"/>
    <property type="match status" value="1"/>
</dbReference>
<evidence type="ECO:0000256" key="3">
    <source>
        <dbReference type="ARBA" id="ARBA00022553"/>
    </source>
</evidence>
<dbReference type="Gene3D" id="3.40.50.2300">
    <property type="match status" value="2"/>
</dbReference>
<evidence type="ECO:0000259" key="25">
    <source>
        <dbReference type="SMART" id="SM00918"/>
    </source>
</evidence>
<comment type="subcellular location">
    <subcellularLocation>
        <location evidence="18 23">Postsynaptic cell membrane</location>
        <topology evidence="18 23">Multi-pass membrane protein</topology>
    </subcellularLocation>
</comment>
<keyword evidence="4 23" id="KW-0812">Transmembrane</keyword>
<feature type="transmembrane region" description="Helical" evidence="23">
    <location>
        <begin position="764"/>
        <end position="786"/>
    </location>
</feature>
<dbReference type="Pfam" id="PF10613">
    <property type="entry name" value="Lig_chan-Glu_bd"/>
    <property type="match status" value="1"/>
</dbReference>
<evidence type="ECO:0000256" key="22">
    <source>
        <dbReference type="PIRSR" id="PIRSR601508-3"/>
    </source>
</evidence>
<keyword evidence="2 23" id="KW-1003">Cell membrane</keyword>
<dbReference type="Ensembl" id="ENSACUT00000002942.1">
    <property type="protein sequence ID" value="ENSACUP00000002769.1"/>
    <property type="gene ID" value="ENSACUG00000001667.1"/>
</dbReference>
<keyword evidence="11 22" id="KW-1015">Disulfide bond</keyword>
<dbReference type="FunFam" id="3.40.50.2300:FF:000004">
    <property type="entry name" value="Glutamate receptor, ionotropic, AMPA 2"/>
    <property type="match status" value="1"/>
</dbReference>
<feature type="binding site" evidence="20">
    <location>
        <position position="455"/>
    </location>
    <ligand>
        <name>L-glutamate</name>
        <dbReference type="ChEBI" id="CHEBI:29985"/>
    </ligand>
</feature>
<dbReference type="SUPFAM" id="SSF53822">
    <property type="entry name" value="Periplasmic binding protein-like I"/>
    <property type="match status" value="1"/>
</dbReference>
<reference evidence="26" key="2">
    <citation type="submission" date="2025-09" db="UniProtKB">
        <authorList>
            <consortium name="Ensembl"/>
        </authorList>
    </citation>
    <scope>IDENTIFICATION</scope>
</reference>
<comment type="similarity">
    <text evidence="23">Belongs to the glutamate-gated ion channel (TC 1.A.10.1) family.</text>
</comment>
<feature type="binding site" evidence="20">
    <location>
        <position position="448"/>
    </location>
    <ligand>
        <name>L-glutamate</name>
        <dbReference type="ChEBI" id="CHEBI:29985"/>
    </ligand>
</feature>
<evidence type="ECO:0000256" key="7">
    <source>
        <dbReference type="ARBA" id="ARBA00023018"/>
    </source>
</evidence>
<keyword evidence="15 23" id="KW-1071">Ligand-gated ion channel</keyword>
<keyword evidence="16" id="KW-0449">Lipoprotein</keyword>
<evidence type="ECO:0000256" key="4">
    <source>
        <dbReference type="ARBA" id="ARBA00022692"/>
    </source>
</evidence>
<dbReference type="GO" id="GO:0045211">
    <property type="term" value="C:postsynaptic membrane"/>
    <property type="evidence" value="ECO:0007669"/>
    <property type="project" value="UniProtKB-SubCell"/>
</dbReference>
<evidence type="ECO:0000256" key="10">
    <source>
        <dbReference type="ARBA" id="ARBA00023139"/>
    </source>
</evidence>
<feature type="transmembrane region" description="Helical" evidence="23">
    <location>
        <begin position="574"/>
        <end position="596"/>
    </location>
</feature>
<keyword evidence="9 23" id="KW-0472">Membrane</keyword>
<organism evidence="26 27">
    <name type="scientific">Athene cunicularia</name>
    <name type="common">Burrowing owl</name>
    <name type="synonym">Speotyto cunicularia</name>
    <dbReference type="NCBI Taxonomy" id="194338"/>
    <lineage>
        <taxon>Eukaryota</taxon>
        <taxon>Metazoa</taxon>
        <taxon>Chordata</taxon>
        <taxon>Craniata</taxon>
        <taxon>Vertebrata</taxon>
        <taxon>Euteleostomi</taxon>
        <taxon>Archelosauria</taxon>
        <taxon>Archosauria</taxon>
        <taxon>Dinosauria</taxon>
        <taxon>Saurischia</taxon>
        <taxon>Theropoda</taxon>
        <taxon>Coelurosauria</taxon>
        <taxon>Aves</taxon>
        <taxon>Neognathae</taxon>
        <taxon>Neoaves</taxon>
        <taxon>Telluraves</taxon>
        <taxon>Strigiformes</taxon>
        <taxon>Strigidae</taxon>
        <taxon>Athene</taxon>
    </lineage>
</organism>
<comment type="catalytic activity">
    <reaction evidence="19">
        <text>Ca(2+)(in) = Ca(2+)(out)</text>
        <dbReference type="Rhea" id="RHEA:29671"/>
        <dbReference type="ChEBI" id="CHEBI:29108"/>
    </reaction>
</comment>
<evidence type="ECO:0000256" key="23">
    <source>
        <dbReference type="RuleBase" id="RU367118"/>
    </source>
</evidence>
<evidence type="ECO:0000256" key="12">
    <source>
        <dbReference type="ARBA" id="ARBA00023170"/>
    </source>
</evidence>
<feature type="disulfide bond" evidence="22">
    <location>
        <begin position="23"/>
        <end position="279"/>
    </location>
</feature>
<evidence type="ECO:0000256" key="19">
    <source>
        <dbReference type="ARBA" id="ARBA00036634"/>
    </source>
</evidence>
<feature type="binding site" evidence="20">
    <location>
        <position position="624"/>
    </location>
    <ligand>
        <name>L-glutamate</name>
        <dbReference type="ChEBI" id="CHEBI:29985"/>
    </ligand>
</feature>
<dbReference type="SUPFAM" id="SSF81324">
    <property type="entry name" value="Voltage-gated potassium channels"/>
    <property type="match status" value="1"/>
</dbReference>